<feature type="domain" description="Pirin N-terminal" evidence="4">
    <location>
        <begin position="33"/>
        <end position="138"/>
    </location>
</feature>
<dbReference type="Pfam" id="PF02678">
    <property type="entry name" value="Pirin"/>
    <property type="match status" value="1"/>
</dbReference>
<dbReference type="Gene3D" id="2.60.120.10">
    <property type="entry name" value="Jelly Rolls"/>
    <property type="match status" value="2"/>
</dbReference>
<gene>
    <name evidence="6" type="ORF">SAMN05216386_1235</name>
</gene>
<organism evidence="6 7">
    <name type="scientific">Nitrosospira briensis</name>
    <dbReference type="NCBI Taxonomy" id="35799"/>
    <lineage>
        <taxon>Bacteria</taxon>
        <taxon>Pseudomonadati</taxon>
        <taxon>Pseudomonadota</taxon>
        <taxon>Betaproteobacteria</taxon>
        <taxon>Nitrosomonadales</taxon>
        <taxon>Nitrosomonadaceae</taxon>
        <taxon>Nitrosospira</taxon>
    </lineage>
</organism>
<proteinExistence type="inferred from homology"/>
<dbReference type="PANTHER" id="PTHR43594">
    <property type="entry name" value="QUERCETIN 2,3-DIOXYGENASE"/>
    <property type="match status" value="1"/>
</dbReference>
<accession>A0A1I5A6L7</accession>
<dbReference type="InterPro" id="IPR008778">
    <property type="entry name" value="Pirin_C_dom"/>
</dbReference>
<dbReference type="InterPro" id="IPR011051">
    <property type="entry name" value="RmlC_Cupin_sf"/>
</dbReference>
<comment type="similarity">
    <text evidence="1 3">Belongs to the pirin family.</text>
</comment>
<dbReference type="PANTHER" id="PTHR43594:SF1">
    <property type="entry name" value="QUERCETIN 2,3-DIOXYGENASE PA2418-RELATED"/>
    <property type="match status" value="1"/>
</dbReference>
<dbReference type="RefSeq" id="WP_083396681.1">
    <property type="nucleotide sequence ID" value="NZ_FOVJ01000002.1"/>
</dbReference>
<keyword evidence="7" id="KW-1185">Reference proteome</keyword>
<dbReference type="OrthoDB" id="321327at2"/>
<dbReference type="CDD" id="cd02909">
    <property type="entry name" value="cupin_pirin_N"/>
    <property type="match status" value="1"/>
</dbReference>
<dbReference type="InterPro" id="IPR012093">
    <property type="entry name" value="Pirin"/>
</dbReference>
<dbReference type="InterPro" id="IPR053186">
    <property type="entry name" value="QDO-related"/>
</dbReference>
<feature type="domain" description="Pirin C-terminal" evidence="5">
    <location>
        <begin position="193"/>
        <end position="295"/>
    </location>
</feature>
<reference evidence="7" key="1">
    <citation type="submission" date="2016-10" db="EMBL/GenBank/DDBJ databases">
        <authorList>
            <person name="Varghese N."/>
        </authorList>
    </citation>
    <scope>NUCLEOTIDE SEQUENCE [LARGE SCALE GENOMIC DNA]</scope>
    <source>
        <strain evidence="7">Nsp8</strain>
    </source>
</reference>
<dbReference type="CDD" id="cd02247">
    <property type="entry name" value="cupin_pirin_C"/>
    <property type="match status" value="1"/>
</dbReference>
<evidence type="ECO:0000256" key="1">
    <source>
        <dbReference type="ARBA" id="ARBA00008416"/>
    </source>
</evidence>
<keyword evidence="2" id="KW-0408">Iron</keyword>
<name>A0A1I5A6L7_9PROT</name>
<dbReference type="Pfam" id="PF05726">
    <property type="entry name" value="Pirin_C"/>
    <property type="match status" value="1"/>
</dbReference>
<dbReference type="EMBL" id="FOVJ01000002">
    <property type="protein sequence ID" value="SFN58075.1"/>
    <property type="molecule type" value="Genomic_DNA"/>
</dbReference>
<dbReference type="PIRSF" id="PIRSF006232">
    <property type="entry name" value="Pirin"/>
    <property type="match status" value="1"/>
</dbReference>
<protein>
    <recommendedName>
        <fullName evidence="8">Pirin N-terminal domain-containing protein</fullName>
    </recommendedName>
</protein>
<feature type="binding site" evidence="2">
    <location>
        <position position="72"/>
    </location>
    <ligand>
        <name>Fe cation</name>
        <dbReference type="ChEBI" id="CHEBI:24875"/>
    </ligand>
</feature>
<feature type="binding site" evidence="2">
    <location>
        <position position="74"/>
    </location>
    <ligand>
        <name>Fe cation</name>
        <dbReference type="ChEBI" id="CHEBI:24875"/>
    </ligand>
</feature>
<dbReference type="InterPro" id="IPR003829">
    <property type="entry name" value="Pirin_N_dom"/>
</dbReference>
<dbReference type="AlphaFoldDB" id="A0A1I5A6L7"/>
<evidence type="ECO:0000256" key="2">
    <source>
        <dbReference type="PIRSR" id="PIRSR006232-1"/>
    </source>
</evidence>
<evidence type="ECO:0008006" key="8">
    <source>
        <dbReference type="Google" id="ProtNLM"/>
    </source>
</evidence>
<evidence type="ECO:0000256" key="3">
    <source>
        <dbReference type="RuleBase" id="RU003457"/>
    </source>
</evidence>
<dbReference type="SUPFAM" id="SSF51182">
    <property type="entry name" value="RmlC-like cupins"/>
    <property type="match status" value="1"/>
</dbReference>
<feature type="binding site" evidence="2">
    <location>
        <position position="116"/>
    </location>
    <ligand>
        <name>Fe cation</name>
        <dbReference type="ChEBI" id="CHEBI:24875"/>
    </ligand>
</feature>
<dbReference type="STRING" id="1266925.GCA_000619905_01044"/>
<dbReference type="GO" id="GO:0046872">
    <property type="term" value="F:metal ion binding"/>
    <property type="evidence" value="ECO:0007669"/>
    <property type="project" value="UniProtKB-KW"/>
</dbReference>
<evidence type="ECO:0000313" key="7">
    <source>
        <dbReference type="Proteomes" id="UP000183107"/>
    </source>
</evidence>
<evidence type="ECO:0000259" key="4">
    <source>
        <dbReference type="Pfam" id="PF02678"/>
    </source>
</evidence>
<comment type="cofactor">
    <cofactor evidence="2">
        <name>Fe cation</name>
        <dbReference type="ChEBI" id="CHEBI:24875"/>
    </cofactor>
    <text evidence="2">Binds 1 Fe cation per subunit.</text>
</comment>
<feature type="binding site" evidence="2">
    <location>
        <position position="118"/>
    </location>
    <ligand>
        <name>Fe cation</name>
        <dbReference type="ChEBI" id="CHEBI:24875"/>
    </ligand>
</feature>
<keyword evidence="2" id="KW-0479">Metal-binding</keyword>
<dbReference type="Proteomes" id="UP000183107">
    <property type="component" value="Unassembled WGS sequence"/>
</dbReference>
<evidence type="ECO:0000313" key="6">
    <source>
        <dbReference type="EMBL" id="SFN58075.1"/>
    </source>
</evidence>
<evidence type="ECO:0000259" key="5">
    <source>
        <dbReference type="Pfam" id="PF05726"/>
    </source>
</evidence>
<dbReference type="InterPro" id="IPR014710">
    <property type="entry name" value="RmlC-like_jellyroll"/>
</dbReference>
<sequence length="298" mass="32162">MTSLEIAAGKSVKKLQRIQRGSDRRWVGDGFPVRNLFAYSSLGPAISPFLLLDYAGPVEFPPTEKRLGVGEHPHRGFETVTIVYGGEVEHRDSSGGGGHIAPGDVQWMTAASGLVHEEFHGRDFARHGGVLEMVQLWVNLPARDKMSPPRYQGILNSQIPVLDLPGGHGSLRVIAGEFDGVRGPAQTFTPVHVWDIHLVGEQPFCLPVPENHTTVLVVLKGSVHLSGSDVIGAAEVGLFERTGDQICIHSAKDATILLLCGEPIEEPIVGSGPFVMNSAEEIKQAITDYQSGRMGRLS</sequence>